<evidence type="ECO:0000256" key="1">
    <source>
        <dbReference type="SAM" id="Phobius"/>
    </source>
</evidence>
<evidence type="ECO:0000313" key="2">
    <source>
        <dbReference type="EMBL" id="MCV2887314.1"/>
    </source>
</evidence>
<protein>
    <submittedName>
        <fullName evidence="2">Phage abortive infection protein</fullName>
    </submittedName>
</protein>
<keyword evidence="1" id="KW-1133">Transmembrane helix</keyword>
<keyword evidence="3" id="KW-1185">Reference proteome</keyword>
<organism evidence="2 3">
    <name type="scientific">Ruegeria aquimaris</name>
    <dbReference type="NCBI Taxonomy" id="2984333"/>
    <lineage>
        <taxon>Bacteria</taxon>
        <taxon>Pseudomonadati</taxon>
        <taxon>Pseudomonadota</taxon>
        <taxon>Alphaproteobacteria</taxon>
        <taxon>Rhodobacterales</taxon>
        <taxon>Roseobacteraceae</taxon>
        <taxon>Ruegeria</taxon>
    </lineage>
</organism>
<evidence type="ECO:0000313" key="3">
    <source>
        <dbReference type="Proteomes" id="UP001320899"/>
    </source>
</evidence>
<dbReference type="InterPro" id="IPR031709">
    <property type="entry name" value="PutAbiC"/>
</dbReference>
<sequence length="272" mass="31429">MGKRLCLHPVFWGVLATLTLFLFALWIGSQVDCSSEGVCQTKFSIFLAARPNEVGDTLAGFAGALAFVWIIVTVWLQSQELSEQRRVLSEQKDEFAKTNENMLAQRFEVSFFELLATLNSIVESIDIINANGQVTAKGRDCIKIYYERLVKLYEKRSSQSNLERINEEFWTKYSHEFGHYFRFLYNSLRAVSENPQSQERHGKLLRAMLSDHELLLLFYNCLHPKGEKMIKYVVEFELFDNLPVEKLLDPKHEKLVPATAFGREDTSEREAI</sequence>
<dbReference type="Proteomes" id="UP001320899">
    <property type="component" value="Unassembled WGS sequence"/>
</dbReference>
<reference evidence="2 3" key="1">
    <citation type="submission" date="2022-10" db="EMBL/GenBank/DDBJ databases">
        <title>Ruegeria sp. nov., isolated from ocean surface sediments.</title>
        <authorList>
            <person name="He W."/>
            <person name="Xue H.-P."/>
            <person name="Zhang D.-F."/>
        </authorList>
    </citation>
    <scope>NUCLEOTIDE SEQUENCE [LARGE SCALE GENOMIC DNA]</scope>
    <source>
        <strain evidence="2 3">XHP0148</strain>
    </source>
</reference>
<accession>A0ABT3AF62</accession>
<gene>
    <name evidence="2" type="ORF">OE747_03130</name>
</gene>
<feature type="transmembrane region" description="Helical" evidence="1">
    <location>
        <begin position="57"/>
        <end position="76"/>
    </location>
</feature>
<comment type="caution">
    <text evidence="2">The sequence shown here is derived from an EMBL/GenBank/DDBJ whole genome shotgun (WGS) entry which is preliminary data.</text>
</comment>
<dbReference type="Pfam" id="PF16872">
    <property type="entry name" value="putAbiC"/>
    <property type="match status" value="1"/>
</dbReference>
<proteinExistence type="predicted"/>
<keyword evidence="1" id="KW-0812">Transmembrane</keyword>
<name>A0ABT3AF62_9RHOB</name>
<dbReference type="EMBL" id="JAOWLB010000002">
    <property type="protein sequence ID" value="MCV2887314.1"/>
    <property type="molecule type" value="Genomic_DNA"/>
</dbReference>
<dbReference type="RefSeq" id="WP_263827148.1">
    <property type="nucleotide sequence ID" value="NZ_JAOWLB010000002.1"/>
</dbReference>
<keyword evidence="1" id="KW-0472">Membrane</keyword>